<evidence type="ECO:0000313" key="2">
    <source>
        <dbReference type="EMBL" id="APZ35322.1"/>
    </source>
</evidence>
<name>A0A1P8UB19_9MICO</name>
<dbReference type="InterPro" id="IPR042213">
    <property type="entry name" value="NBD_C_sf"/>
</dbReference>
<dbReference type="AlphaFoldDB" id="A0A1P8UB19"/>
<dbReference type="Proteomes" id="UP000187185">
    <property type="component" value="Chromosome"/>
</dbReference>
<keyword evidence="3" id="KW-1185">Reference proteome</keyword>
<feature type="compositionally biased region" description="Basic residues" evidence="1">
    <location>
        <begin position="1"/>
        <end position="15"/>
    </location>
</feature>
<dbReference type="EMBL" id="CP018762">
    <property type="protein sequence ID" value="APZ35322.1"/>
    <property type="molecule type" value="Genomic_DNA"/>
</dbReference>
<dbReference type="STRING" id="36805.BOH66_14480"/>
<dbReference type="SUPFAM" id="SSF142764">
    <property type="entry name" value="YgbK-like"/>
    <property type="match status" value="1"/>
</dbReference>
<protein>
    <submittedName>
        <fullName evidence="2">Uncharacterized protein</fullName>
    </submittedName>
</protein>
<evidence type="ECO:0000313" key="3">
    <source>
        <dbReference type="Proteomes" id="UP000187185"/>
    </source>
</evidence>
<sequence length="78" mass="8410">MPRPRHPPTTPRRHPPRTDELGRTGVGASRALVRGQVLPGVSVWDLVSAEGEERLYVVVPGNVGGPEALIDVLAALRR</sequence>
<dbReference type="Gene3D" id="3.40.980.20">
    <property type="entry name" value="Four-carbon acid sugar kinase, nucleotide binding domain"/>
    <property type="match status" value="1"/>
</dbReference>
<reference evidence="2 3" key="1">
    <citation type="submission" date="2016-12" db="EMBL/GenBank/DDBJ databases">
        <title>Complete genome sequence of Microbacterium aurum KACC 15219.</title>
        <authorList>
            <person name="Jung Y."/>
            <person name="Shin J.-H."/>
            <person name="Lee Y.-J."/>
            <person name="Yi H."/>
            <person name="Bahn Y.-S."/>
            <person name="Kim J.F."/>
            <person name="Lee D.-W."/>
        </authorList>
    </citation>
    <scope>NUCLEOTIDE SEQUENCE [LARGE SCALE GENOMIC DNA]</scope>
    <source>
        <strain evidence="2 3">KACC 15219</strain>
    </source>
</reference>
<proteinExistence type="predicted"/>
<feature type="region of interest" description="Disordered" evidence="1">
    <location>
        <begin position="1"/>
        <end position="25"/>
    </location>
</feature>
<dbReference type="KEGG" id="maur:BOH66_14480"/>
<accession>A0A1P8UB19</accession>
<evidence type="ECO:0000256" key="1">
    <source>
        <dbReference type="SAM" id="MobiDB-lite"/>
    </source>
</evidence>
<organism evidence="2 3">
    <name type="scientific">Microbacterium aurum</name>
    <dbReference type="NCBI Taxonomy" id="36805"/>
    <lineage>
        <taxon>Bacteria</taxon>
        <taxon>Bacillati</taxon>
        <taxon>Actinomycetota</taxon>
        <taxon>Actinomycetes</taxon>
        <taxon>Micrococcales</taxon>
        <taxon>Microbacteriaceae</taxon>
        <taxon>Microbacterium</taxon>
    </lineage>
</organism>
<gene>
    <name evidence="2" type="ORF">BOH66_14480</name>
</gene>